<dbReference type="AlphaFoldDB" id="A0A8S3DKW0"/>
<feature type="non-terminal residue" evidence="1">
    <location>
        <position position="1"/>
    </location>
</feature>
<dbReference type="GO" id="GO:0007018">
    <property type="term" value="P:microtubule-based movement"/>
    <property type="evidence" value="ECO:0007669"/>
    <property type="project" value="InterPro"/>
</dbReference>
<dbReference type="PANTHER" id="PTHR46532">
    <property type="entry name" value="MALE FERTILITY FACTOR KL5"/>
    <property type="match status" value="1"/>
</dbReference>
<dbReference type="PANTHER" id="PTHR46532:SF13">
    <property type="entry name" value="CYTOPLASMIC DYNEIN 1 HEAVY CHAIN 1"/>
    <property type="match status" value="1"/>
</dbReference>
<proteinExistence type="predicted"/>
<sequence length="388" mass="44719">INNVRLELDQLRILITDCTDILQCRIDNALQTIAEIQLCEPQQDPISLDEFSKLTDESSQQAVGLITKQASLCEKAVRYLLEVLKKRLKPHEQVQIKESDSEYYDCALKSAMNTKGHVTRCNDCQPCAFFNFLTIYWNKNIDAIVQCTRSSLETIRKRLQQPVRYVGEEVIRDQVRNPLFRTDIVLSIPNVLVKPSLDDMQSQLNKSANTMLKIGQDIPEWYHAQKLREITIKEIEKQALDEGEDVKLAVQAKAPKPLHKVIAENNDVKKVVLSLNSAISTFKPDVQDMMKNFTGFAELWEKEPETTVKSFMESKPLMVDFEALFKHYRRMETDIDEFPPSFQVGSIVFFTDNLKRGLKTEINNWKMSYAKALNDKASQDMQMVFDKV</sequence>
<dbReference type="InterPro" id="IPR026983">
    <property type="entry name" value="DHC"/>
</dbReference>
<name>A0A8S3DKW0_9BILA</name>
<dbReference type="GO" id="GO:0045505">
    <property type="term" value="F:dynein intermediate chain binding"/>
    <property type="evidence" value="ECO:0007669"/>
    <property type="project" value="InterPro"/>
</dbReference>
<gene>
    <name evidence="1" type="ORF">GIL414_LOCUS58228</name>
</gene>
<dbReference type="GO" id="GO:0051959">
    <property type="term" value="F:dynein light intermediate chain binding"/>
    <property type="evidence" value="ECO:0007669"/>
    <property type="project" value="InterPro"/>
</dbReference>
<evidence type="ECO:0000313" key="1">
    <source>
        <dbReference type="EMBL" id="CAF5018110.1"/>
    </source>
</evidence>
<dbReference type="EMBL" id="CAJOBJ010214149">
    <property type="protein sequence ID" value="CAF5018110.1"/>
    <property type="molecule type" value="Genomic_DNA"/>
</dbReference>
<protein>
    <submittedName>
        <fullName evidence="1">Uncharacterized protein</fullName>
    </submittedName>
</protein>
<organism evidence="1 2">
    <name type="scientific">Rotaria magnacalcarata</name>
    <dbReference type="NCBI Taxonomy" id="392030"/>
    <lineage>
        <taxon>Eukaryota</taxon>
        <taxon>Metazoa</taxon>
        <taxon>Spiralia</taxon>
        <taxon>Gnathifera</taxon>
        <taxon>Rotifera</taxon>
        <taxon>Eurotatoria</taxon>
        <taxon>Bdelloidea</taxon>
        <taxon>Philodinida</taxon>
        <taxon>Philodinidae</taxon>
        <taxon>Rotaria</taxon>
    </lineage>
</organism>
<dbReference type="GO" id="GO:0005858">
    <property type="term" value="C:axonemal dynein complex"/>
    <property type="evidence" value="ECO:0007669"/>
    <property type="project" value="TreeGrafter"/>
</dbReference>
<accession>A0A8S3DKW0</accession>
<evidence type="ECO:0000313" key="2">
    <source>
        <dbReference type="Proteomes" id="UP000681720"/>
    </source>
</evidence>
<reference evidence="1" key="1">
    <citation type="submission" date="2021-02" db="EMBL/GenBank/DDBJ databases">
        <authorList>
            <person name="Nowell W R."/>
        </authorList>
    </citation>
    <scope>NUCLEOTIDE SEQUENCE</scope>
</reference>
<comment type="caution">
    <text evidence="1">The sequence shown here is derived from an EMBL/GenBank/DDBJ whole genome shotgun (WGS) entry which is preliminary data.</text>
</comment>
<feature type="non-terminal residue" evidence="1">
    <location>
        <position position="388"/>
    </location>
</feature>
<dbReference type="Proteomes" id="UP000681720">
    <property type="component" value="Unassembled WGS sequence"/>
</dbReference>